<organism evidence="2 3">
    <name type="scientific">Riccia fluitans</name>
    <dbReference type="NCBI Taxonomy" id="41844"/>
    <lineage>
        <taxon>Eukaryota</taxon>
        <taxon>Viridiplantae</taxon>
        <taxon>Streptophyta</taxon>
        <taxon>Embryophyta</taxon>
        <taxon>Marchantiophyta</taxon>
        <taxon>Marchantiopsida</taxon>
        <taxon>Marchantiidae</taxon>
        <taxon>Marchantiales</taxon>
        <taxon>Ricciaceae</taxon>
        <taxon>Riccia</taxon>
    </lineage>
</organism>
<feature type="compositionally biased region" description="Polar residues" evidence="1">
    <location>
        <begin position="1"/>
        <end position="15"/>
    </location>
</feature>
<proteinExistence type="predicted"/>
<reference evidence="2 3" key="1">
    <citation type="submission" date="2024-09" db="EMBL/GenBank/DDBJ databases">
        <title>Chromosome-scale assembly of Riccia fluitans.</title>
        <authorList>
            <person name="Paukszto L."/>
            <person name="Sawicki J."/>
            <person name="Karawczyk K."/>
            <person name="Piernik-Szablinska J."/>
            <person name="Szczecinska M."/>
            <person name="Mazdziarz M."/>
        </authorList>
    </citation>
    <scope>NUCLEOTIDE SEQUENCE [LARGE SCALE GENOMIC DNA]</scope>
    <source>
        <strain evidence="2">Rf_01</strain>
        <tissue evidence="2">Aerial parts of the thallus</tissue>
    </source>
</reference>
<accession>A0ABD1XGT3</accession>
<evidence type="ECO:0000313" key="3">
    <source>
        <dbReference type="Proteomes" id="UP001605036"/>
    </source>
</evidence>
<dbReference type="EMBL" id="JBHFFA010000008">
    <property type="protein sequence ID" value="KAL2608184.1"/>
    <property type="molecule type" value="Genomic_DNA"/>
</dbReference>
<evidence type="ECO:0000313" key="2">
    <source>
        <dbReference type="EMBL" id="KAL2608184.1"/>
    </source>
</evidence>
<sequence length="109" mass="12290">MKQTTRINAIHTSKAQMGLGPYRKDKSVVDEHQRRNVEVRLAGKKSRIYIREGSRSWRASTRYDGDRAVEFAYTCIDGIVLNDLEAGIRQQGSTGSNTMIDVENHHLGA</sequence>
<gene>
    <name evidence="2" type="ORF">R1flu_026757</name>
</gene>
<evidence type="ECO:0000256" key="1">
    <source>
        <dbReference type="SAM" id="MobiDB-lite"/>
    </source>
</evidence>
<comment type="caution">
    <text evidence="2">The sequence shown here is derived from an EMBL/GenBank/DDBJ whole genome shotgun (WGS) entry which is preliminary data.</text>
</comment>
<dbReference type="Proteomes" id="UP001605036">
    <property type="component" value="Unassembled WGS sequence"/>
</dbReference>
<keyword evidence="3" id="KW-1185">Reference proteome</keyword>
<dbReference type="AlphaFoldDB" id="A0ABD1XGT3"/>
<name>A0ABD1XGT3_9MARC</name>
<protein>
    <submittedName>
        <fullName evidence="2">Uncharacterized protein</fullName>
    </submittedName>
</protein>
<feature type="region of interest" description="Disordered" evidence="1">
    <location>
        <begin position="1"/>
        <end position="27"/>
    </location>
</feature>